<keyword evidence="4 8" id="KW-0274">FAD</keyword>
<name>A0ABW4N2L5_9CAUL</name>
<organism evidence="11 12">
    <name type="scientific">Phenylobacterium terrae</name>
    <dbReference type="NCBI Taxonomy" id="2665495"/>
    <lineage>
        <taxon>Bacteria</taxon>
        <taxon>Pseudomonadati</taxon>
        <taxon>Pseudomonadota</taxon>
        <taxon>Alphaproteobacteria</taxon>
        <taxon>Caulobacterales</taxon>
        <taxon>Caulobacteraceae</taxon>
        <taxon>Phenylobacterium</taxon>
    </lineage>
</organism>
<comment type="catalytic activity">
    <reaction evidence="8">
        <text>[thioredoxin]-dithiol + NADP(+) = [thioredoxin]-disulfide + NADPH + H(+)</text>
        <dbReference type="Rhea" id="RHEA:20345"/>
        <dbReference type="Rhea" id="RHEA-COMP:10698"/>
        <dbReference type="Rhea" id="RHEA-COMP:10700"/>
        <dbReference type="ChEBI" id="CHEBI:15378"/>
        <dbReference type="ChEBI" id="CHEBI:29950"/>
        <dbReference type="ChEBI" id="CHEBI:50058"/>
        <dbReference type="ChEBI" id="CHEBI:57783"/>
        <dbReference type="ChEBI" id="CHEBI:58349"/>
        <dbReference type="EC" id="1.8.1.9"/>
    </reaction>
</comment>
<dbReference type="EC" id="1.8.1.9" evidence="8"/>
<reference evidence="12" key="1">
    <citation type="journal article" date="2019" name="Int. J. Syst. Evol. Microbiol.">
        <title>The Global Catalogue of Microorganisms (GCM) 10K type strain sequencing project: providing services to taxonomists for standard genome sequencing and annotation.</title>
        <authorList>
            <consortium name="The Broad Institute Genomics Platform"/>
            <consortium name="The Broad Institute Genome Sequencing Center for Infectious Disease"/>
            <person name="Wu L."/>
            <person name="Ma J."/>
        </authorList>
    </citation>
    <scope>NUCLEOTIDE SEQUENCE [LARGE SCALE GENOMIC DNA]</scope>
    <source>
        <strain evidence="12">DFY28</strain>
    </source>
</reference>
<proteinExistence type="inferred from homology"/>
<evidence type="ECO:0000256" key="3">
    <source>
        <dbReference type="ARBA" id="ARBA00022630"/>
    </source>
</evidence>
<keyword evidence="9" id="KW-0521">NADP</keyword>
<evidence type="ECO:0000259" key="10">
    <source>
        <dbReference type="Pfam" id="PF07992"/>
    </source>
</evidence>
<keyword evidence="5 8" id="KW-0560">Oxidoreductase</keyword>
<comment type="subunit">
    <text evidence="8">Homodimer.</text>
</comment>
<evidence type="ECO:0000256" key="4">
    <source>
        <dbReference type="ARBA" id="ARBA00022827"/>
    </source>
</evidence>
<dbReference type="RefSeq" id="WP_377283627.1">
    <property type="nucleotide sequence ID" value="NZ_JBHRSI010000009.1"/>
</dbReference>
<feature type="domain" description="FAD/NAD(P)-binding" evidence="10">
    <location>
        <begin position="11"/>
        <end position="302"/>
    </location>
</feature>
<dbReference type="InterPro" id="IPR036188">
    <property type="entry name" value="FAD/NAD-bd_sf"/>
</dbReference>
<protein>
    <recommendedName>
        <fullName evidence="2 8">Thioredoxin reductase</fullName>
        <ecNumber evidence="8">1.8.1.9</ecNumber>
    </recommendedName>
</protein>
<evidence type="ECO:0000313" key="12">
    <source>
        <dbReference type="Proteomes" id="UP001597237"/>
    </source>
</evidence>
<dbReference type="InterPro" id="IPR023753">
    <property type="entry name" value="FAD/NAD-binding_dom"/>
</dbReference>
<evidence type="ECO:0000256" key="5">
    <source>
        <dbReference type="ARBA" id="ARBA00023002"/>
    </source>
</evidence>
<dbReference type="Pfam" id="PF07992">
    <property type="entry name" value="Pyr_redox_2"/>
    <property type="match status" value="1"/>
</dbReference>
<dbReference type="InterPro" id="IPR005982">
    <property type="entry name" value="Thioredox_Rdtase"/>
</dbReference>
<evidence type="ECO:0000256" key="8">
    <source>
        <dbReference type="RuleBase" id="RU003880"/>
    </source>
</evidence>
<dbReference type="InterPro" id="IPR008255">
    <property type="entry name" value="Pyr_nucl-diS_OxRdtase_2_AS"/>
</dbReference>
<dbReference type="GO" id="GO:0004791">
    <property type="term" value="F:thioredoxin-disulfide reductase (NADPH) activity"/>
    <property type="evidence" value="ECO:0007669"/>
    <property type="project" value="UniProtKB-EC"/>
</dbReference>
<dbReference type="PROSITE" id="PS00573">
    <property type="entry name" value="PYRIDINE_REDOX_2"/>
    <property type="match status" value="1"/>
</dbReference>
<evidence type="ECO:0000256" key="6">
    <source>
        <dbReference type="ARBA" id="ARBA00023157"/>
    </source>
</evidence>
<dbReference type="Gene3D" id="3.50.50.60">
    <property type="entry name" value="FAD/NAD(P)-binding domain"/>
    <property type="match status" value="2"/>
</dbReference>
<dbReference type="SUPFAM" id="SSF51905">
    <property type="entry name" value="FAD/NAD(P)-binding domain"/>
    <property type="match status" value="1"/>
</dbReference>
<dbReference type="PANTHER" id="PTHR48105">
    <property type="entry name" value="THIOREDOXIN REDUCTASE 1-RELATED-RELATED"/>
    <property type="match status" value="1"/>
</dbReference>
<evidence type="ECO:0000256" key="7">
    <source>
        <dbReference type="ARBA" id="ARBA00023284"/>
    </source>
</evidence>
<dbReference type="NCBIfam" id="TIGR01292">
    <property type="entry name" value="TRX_reduct"/>
    <property type="match status" value="1"/>
</dbReference>
<keyword evidence="3 8" id="KW-0285">Flavoprotein</keyword>
<keyword evidence="6" id="KW-1015">Disulfide bond</keyword>
<dbReference type="PRINTS" id="PR00368">
    <property type="entry name" value="FADPNR"/>
</dbReference>
<evidence type="ECO:0000256" key="2">
    <source>
        <dbReference type="ARBA" id="ARBA00018719"/>
    </source>
</evidence>
<accession>A0ABW4N2L5</accession>
<comment type="similarity">
    <text evidence="1 8">Belongs to the class-II pyridine nucleotide-disulfide oxidoreductase family.</text>
</comment>
<evidence type="ECO:0000256" key="1">
    <source>
        <dbReference type="ARBA" id="ARBA00009333"/>
    </source>
</evidence>
<dbReference type="Proteomes" id="UP001597237">
    <property type="component" value="Unassembled WGS sequence"/>
</dbReference>
<sequence>MAKDASPRTTRCLIIGSGPAGYTAAIYAARALLNPVMIAGIQPGGQLTITTDVENYPGFADVIQGPWLMEQMEAQARHVGTEIVSDIVTEVDLSKRPFRAVCDSGEVWLAETLIIATGAQAKWLGLESEQKFQGFGVSACATCDGFFYRGKEVVVVGGGNTAVEEALFLTNFASKVTVVHRRDEFRAEKILQERLFANPKIEVVWNSAIDEVLGASDPMGVTGVRLKNVKTGETRELAADGVFIAIGHAPASQLFQGQLEMDGSGYLKVKPGTASTNVPGVFAAGDVTDDVYRQAVTAAGMGCMAALEAVRLLAEEDHARAHKPISHAEAEKIGVW</sequence>
<evidence type="ECO:0000256" key="9">
    <source>
        <dbReference type="RuleBase" id="RU003881"/>
    </source>
</evidence>
<dbReference type="PRINTS" id="PR00469">
    <property type="entry name" value="PNDRDTASEII"/>
</dbReference>
<dbReference type="EMBL" id="JBHUEY010000001">
    <property type="protein sequence ID" value="MFD1784427.1"/>
    <property type="molecule type" value="Genomic_DNA"/>
</dbReference>
<comment type="caution">
    <text evidence="11">The sequence shown here is derived from an EMBL/GenBank/DDBJ whole genome shotgun (WGS) entry which is preliminary data.</text>
</comment>
<keyword evidence="7 8" id="KW-0676">Redox-active center</keyword>
<dbReference type="InterPro" id="IPR050097">
    <property type="entry name" value="Ferredoxin-NADP_redctase_2"/>
</dbReference>
<gene>
    <name evidence="11" type="primary">trxB</name>
    <name evidence="11" type="ORF">ACFSC0_13555</name>
</gene>
<keyword evidence="12" id="KW-1185">Reference proteome</keyword>
<comment type="cofactor">
    <cofactor evidence="9">
        <name>FAD</name>
        <dbReference type="ChEBI" id="CHEBI:57692"/>
    </cofactor>
    <text evidence="9">Binds 1 FAD per subunit.</text>
</comment>
<evidence type="ECO:0000313" key="11">
    <source>
        <dbReference type="EMBL" id="MFD1784427.1"/>
    </source>
</evidence>